<protein>
    <recommendedName>
        <fullName evidence="4">HMA domain-containing protein</fullName>
    </recommendedName>
</protein>
<proteinExistence type="predicted"/>
<evidence type="ECO:0000313" key="2">
    <source>
        <dbReference type="EMBL" id="SDM77604.1"/>
    </source>
</evidence>
<evidence type="ECO:0000313" key="3">
    <source>
        <dbReference type="Proteomes" id="UP000198901"/>
    </source>
</evidence>
<reference evidence="2 3" key="1">
    <citation type="submission" date="2016-10" db="EMBL/GenBank/DDBJ databases">
        <authorList>
            <person name="de Groot N.N."/>
        </authorList>
    </citation>
    <scope>NUCLEOTIDE SEQUENCE [LARGE SCALE GENOMIC DNA]</scope>
    <source>
        <strain evidence="2 3">DSM 21668</strain>
    </source>
</reference>
<feature type="transmembrane region" description="Helical" evidence="1">
    <location>
        <begin position="77"/>
        <end position="95"/>
    </location>
</feature>
<dbReference type="Proteomes" id="UP000198901">
    <property type="component" value="Unassembled WGS sequence"/>
</dbReference>
<gene>
    <name evidence="2" type="ORF">SAMN04488090_4199</name>
</gene>
<dbReference type="AlphaFoldDB" id="A0A1G9VZC2"/>
<organism evidence="2 3">
    <name type="scientific">Siphonobacter aquaeclarae</name>
    <dbReference type="NCBI Taxonomy" id="563176"/>
    <lineage>
        <taxon>Bacteria</taxon>
        <taxon>Pseudomonadati</taxon>
        <taxon>Bacteroidota</taxon>
        <taxon>Cytophagia</taxon>
        <taxon>Cytophagales</taxon>
        <taxon>Cytophagaceae</taxon>
        <taxon>Siphonobacter</taxon>
    </lineage>
</organism>
<dbReference type="RefSeq" id="WP_143011175.1">
    <property type="nucleotide sequence ID" value="NZ_FNGS01000009.1"/>
</dbReference>
<accession>A0A1G9VZC2</accession>
<keyword evidence="1" id="KW-1133">Transmembrane helix</keyword>
<evidence type="ECO:0000256" key="1">
    <source>
        <dbReference type="SAM" id="Phobius"/>
    </source>
</evidence>
<keyword evidence="3" id="KW-1185">Reference proteome</keyword>
<evidence type="ECO:0008006" key="4">
    <source>
        <dbReference type="Google" id="ProtNLM"/>
    </source>
</evidence>
<dbReference type="Gene3D" id="3.30.70.100">
    <property type="match status" value="1"/>
</dbReference>
<keyword evidence="1" id="KW-0472">Membrane</keyword>
<dbReference type="EMBL" id="FNGS01000009">
    <property type="protein sequence ID" value="SDM77604.1"/>
    <property type="molecule type" value="Genomic_DNA"/>
</dbReference>
<keyword evidence="1" id="KW-0812">Transmembrane</keyword>
<name>A0A1G9VZC2_9BACT</name>
<sequence length="185" mass="21003">MKSLMYASTSLLTVVAHWFCCLLPIAAAVLGLGGFSSAMSWVVNYRAYLIAAQVVLMGWSFYHLYFQHAGESRRARWERAMLWVLVGFSVVAWAMPHQWLMSNDQKLATAQVQRVFNARKVTLSLQDRTTPREVEQSLAHLSGVLQLKPEEAGTVSVRYDFRRISKDQLLDVLRKQGVAVEEVEL</sequence>
<dbReference type="STRING" id="563176.SAMN04488090_4199"/>
<dbReference type="OrthoDB" id="954549at2"/>
<feature type="transmembrane region" description="Helical" evidence="1">
    <location>
        <begin position="47"/>
        <end position="65"/>
    </location>
</feature>